<feature type="transmembrane region" description="Helical" evidence="1">
    <location>
        <begin position="22"/>
        <end position="41"/>
    </location>
</feature>
<gene>
    <name evidence="2" type="ORF">niasHT_002227</name>
</gene>
<keyword evidence="1" id="KW-0812">Transmembrane</keyword>
<organism evidence="2 3">
    <name type="scientific">Heterodera trifolii</name>
    <dbReference type="NCBI Taxonomy" id="157864"/>
    <lineage>
        <taxon>Eukaryota</taxon>
        <taxon>Metazoa</taxon>
        <taxon>Ecdysozoa</taxon>
        <taxon>Nematoda</taxon>
        <taxon>Chromadorea</taxon>
        <taxon>Rhabditida</taxon>
        <taxon>Tylenchina</taxon>
        <taxon>Tylenchomorpha</taxon>
        <taxon>Tylenchoidea</taxon>
        <taxon>Heteroderidae</taxon>
        <taxon>Heteroderinae</taxon>
        <taxon>Heterodera</taxon>
    </lineage>
</organism>
<protein>
    <submittedName>
        <fullName evidence="2">Uncharacterized protein</fullName>
    </submittedName>
</protein>
<evidence type="ECO:0000313" key="2">
    <source>
        <dbReference type="EMBL" id="KAL3118089.1"/>
    </source>
</evidence>
<comment type="caution">
    <text evidence="2">The sequence shown here is derived from an EMBL/GenBank/DDBJ whole genome shotgun (WGS) entry which is preliminary data.</text>
</comment>
<dbReference type="Proteomes" id="UP001620626">
    <property type="component" value="Unassembled WGS sequence"/>
</dbReference>
<evidence type="ECO:0000256" key="1">
    <source>
        <dbReference type="SAM" id="Phobius"/>
    </source>
</evidence>
<keyword evidence="1" id="KW-1133">Transmembrane helix</keyword>
<keyword evidence="1" id="KW-0472">Membrane</keyword>
<keyword evidence="3" id="KW-1185">Reference proteome</keyword>
<reference evidence="2 3" key="1">
    <citation type="submission" date="2024-10" db="EMBL/GenBank/DDBJ databases">
        <authorList>
            <person name="Kim D."/>
        </authorList>
    </citation>
    <scope>NUCLEOTIDE SEQUENCE [LARGE SCALE GENOMIC DNA]</scope>
    <source>
        <strain evidence="2">BH-2024</strain>
    </source>
</reference>
<dbReference type="AlphaFoldDB" id="A0ABD2LUZ1"/>
<sequence length="134" mass="14729">MLRLLCGENAIQNDFVRSLGSIGVPFLADYAALWLLGLGMVQTMDNRQQQQQKMKLFISRGSNCTMEALSTYGQSLATQPAAVHLTNGTDGVKLLKFRATKQCQANKGTDEATKKQPFGIQFRLPKDAGNCDDE</sequence>
<dbReference type="EMBL" id="JBICBT010000296">
    <property type="protein sequence ID" value="KAL3118089.1"/>
    <property type="molecule type" value="Genomic_DNA"/>
</dbReference>
<evidence type="ECO:0000313" key="3">
    <source>
        <dbReference type="Proteomes" id="UP001620626"/>
    </source>
</evidence>
<name>A0ABD2LUZ1_9BILA</name>
<accession>A0ABD2LUZ1</accession>
<proteinExistence type="predicted"/>